<evidence type="ECO:0000256" key="4">
    <source>
        <dbReference type="ARBA" id="ARBA00022840"/>
    </source>
</evidence>
<evidence type="ECO:0000256" key="6">
    <source>
        <dbReference type="ARBA" id="ARBA00023032"/>
    </source>
</evidence>
<dbReference type="InterPro" id="IPR003593">
    <property type="entry name" value="AAA+_ATPase"/>
</dbReference>
<feature type="domain" description="ABC transporter" evidence="7">
    <location>
        <begin position="25"/>
        <end position="259"/>
    </location>
</feature>
<dbReference type="InterPro" id="IPR050093">
    <property type="entry name" value="ABC_SmlMolc_Importer"/>
</dbReference>
<dbReference type="PANTHER" id="PTHR42781:SF4">
    <property type="entry name" value="SPERMIDINE_PUTRESCINE IMPORT ATP-BINDING PROTEIN POTA"/>
    <property type="match status" value="1"/>
</dbReference>
<dbReference type="GO" id="GO:0016887">
    <property type="term" value="F:ATP hydrolysis activity"/>
    <property type="evidence" value="ECO:0007669"/>
    <property type="project" value="InterPro"/>
</dbReference>
<evidence type="ECO:0000256" key="3">
    <source>
        <dbReference type="ARBA" id="ARBA00022741"/>
    </source>
</evidence>
<gene>
    <name evidence="8" type="ORF">GGQ63_003277</name>
</gene>
<dbReference type="InterPro" id="IPR005666">
    <property type="entry name" value="Sulph_transpt1"/>
</dbReference>
<dbReference type="EMBL" id="JACHOO010000007">
    <property type="protein sequence ID" value="MBB5754196.1"/>
    <property type="molecule type" value="Genomic_DNA"/>
</dbReference>
<dbReference type="InterPro" id="IPR017871">
    <property type="entry name" value="ABC_transporter-like_CS"/>
</dbReference>
<dbReference type="InterPro" id="IPR027417">
    <property type="entry name" value="P-loop_NTPase"/>
</dbReference>
<evidence type="ECO:0000256" key="2">
    <source>
        <dbReference type="ARBA" id="ARBA00022448"/>
    </source>
</evidence>
<dbReference type="GO" id="GO:0043190">
    <property type="term" value="C:ATP-binding cassette (ABC) transporter complex"/>
    <property type="evidence" value="ECO:0007669"/>
    <property type="project" value="InterPro"/>
</dbReference>
<dbReference type="PROSITE" id="PS50893">
    <property type="entry name" value="ABC_TRANSPORTER_2"/>
    <property type="match status" value="1"/>
</dbReference>
<name>A0A7W9FP40_9HYPH</name>
<sequence length="366" mass="39660">MNARPDIRPAEAVALGETEGPAIRVTVESVAKAFGDTPALHGVSLDVAPGELVALLGPSGSGKTTLLRILAGLDAPTGGRVLFDGEDALQLTVQQRNIGFVFQHYALFRNMTVFDNIAFGLTVRPRDRRPPKAEIRRRVLALLDLVQLAGLERRYPNQLSGGQRQRVALARALAIEPRVLLLDEPFGALDAQVRKDLRRWLREIHDRTGHTTFFVTHDQDEALELADRVVVMSKGRIEQVGTPDQIYDAPASPFVFGFIGESSFVPVEIADGTVTLDGASLDLAALGATHGKATLGFRPHDVAIVSEGPALSGPILSERRHGGMRRLEVEVGAGRHRAEIDVAVDVPRPASGTIAFRPTKWRVFPA</sequence>
<accession>A0A7W9FP40</accession>
<dbReference type="CDD" id="cd03296">
    <property type="entry name" value="ABC_CysA_sulfate_importer"/>
    <property type="match status" value="1"/>
</dbReference>
<comment type="caution">
    <text evidence="8">The sequence shown here is derived from an EMBL/GenBank/DDBJ whole genome shotgun (WGS) entry which is preliminary data.</text>
</comment>
<dbReference type="SMART" id="SM00382">
    <property type="entry name" value="AAA"/>
    <property type="match status" value="1"/>
</dbReference>
<organism evidence="8 9">
    <name type="scientific">Prosthecomicrobium pneumaticum</name>
    <dbReference type="NCBI Taxonomy" id="81895"/>
    <lineage>
        <taxon>Bacteria</taxon>
        <taxon>Pseudomonadati</taxon>
        <taxon>Pseudomonadota</taxon>
        <taxon>Alphaproteobacteria</taxon>
        <taxon>Hyphomicrobiales</taxon>
        <taxon>Kaistiaceae</taxon>
        <taxon>Prosthecomicrobium</taxon>
    </lineage>
</organism>
<dbReference type="FunFam" id="3.40.50.300:FF:000425">
    <property type="entry name" value="Probable ABC transporter, ATP-binding subunit"/>
    <property type="match status" value="1"/>
</dbReference>
<evidence type="ECO:0000313" key="8">
    <source>
        <dbReference type="EMBL" id="MBB5754196.1"/>
    </source>
</evidence>
<evidence type="ECO:0000313" key="9">
    <source>
        <dbReference type="Proteomes" id="UP000523821"/>
    </source>
</evidence>
<dbReference type="Pfam" id="PF00005">
    <property type="entry name" value="ABC_tran"/>
    <property type="match status" value="1"/>
</dbReference>
<evidence type="ECO:0000259" key="7">
    <source>
        <dbReference type="PROSITE" id="PS50893"/>
    </source>
</evidence>
<dbReference type="InterPro" id="IPR008995">
    <property type="entry name" value="Mo/tungstate-bd_C_term_dom"/>
</dbReference>
<dbReference type="Gene3D" id="3.40.50.300">
    <property type="entry name" value="P-loop containing nucleotide triphosphate hydrolases"/>
    <property type="match status" value="1"/>
</dbReference>
<keyword evidence="9" id="KW-1185">Reference proteome</keyword>
<dbReference type="AlphaFoldDB" id="A0A7W9FP40"/>
<keyword evidence="4 8" id="KW-0067">ATP-binding</keyword>
<dbReference type="GO" id="GO:0005524">
    <property type="term" value="F:ATP binding"/>
    <property type="evidence" value="ECO:0007669"/>
    <property type="project" value="UniProtKB-KW"/>
</dbReference>
<proteinExistence type="inferred from homology"/>
<dbReference type="GO" id="GO:0015697">
    <property type="term" value="P:quaternary ammonium group transport"/>
    <property type="evidence" value="ECO:0007669"/>
    <property type="project" value="UniProtKB-ARBA"/>
</dbReference>
<dbReference type="SUPFAM" id="SSF50331">
    <property type="entry name" value="MOP-like"/>
    <property type="match status" value="1"/>
</dbReference>
<dbReference type="PANTHER" id="PTHR42781">
    <property type="entry name" value="SPERMIDINE/PUTRESCINE IMPORT ATP-BINDING PROTEIN POTA"/>
    <property type="match status" value="1"/>
</dbReference>
<keyword evidence="5" id="KW-1278">Translocase</keyword>
<reference evidence="8 9" key="1">
    <citation type="submission" date="2020-08" db="EMBL/GenBank/DDBJ databases">
        <title>Genomic Encyclopedia of Type Strains, Phase IV (KMG-IV): sequencing the most valuable type-strain genomes for metagenomic binning, comparative biology and taxonomic classification.</title>
        <authorList>
            <person name="Goeker M."/>
        </authorList>
    </citation>
    <scope>NUCLEOTIDE SEQUENCE [LARGE SCALE GENOMIC DNA]</scope>
    <source>
        <strain evidence="8 9">DSM 16268</strain>
    </source>
</reference>
<dbReference type="InterPro" id="IPR003439">
    <property type="entry name" value="ABC_transporter-like_ATP-bd"/>
</dbReference>
<dbReference type="Proteomes" id="UP000523821">
    <property type="component" value="Unassembled WGS sequence"/>
</dbReference>
<evidence type="ECO:0000256" key="5">
    <source>
        <dbReference type="ARBA" id="ARBA00022967"/>
    </source>
</evidence>
<dbReference type="GO" id="GO:0015419">
    <property type="term" value="F:ABC-type sulfate transporter activity"/>
    <property type="evidence" value="ECO:0007669"/>
    <property type="project" value="InterPro"/>
</dbReference>
<dbReference type="NCBIfam" id="TIGR00968">
    <property type="entry name" value="3a0106s01"/>
    <property type="match status" value="1"/>
</dbReference>
<protein>
    <submittedName>
        <fullName evidence="8">Sulfate transport system ATP-binding protein</fullName>
    </submittedName>
</protein>
<keyword evidence="3" id="KW-0547">Nucleotide-binding</keyword>
<evidence type="ECO:0000256" key="1">
    <source>
        <dbReference type="ARBA" id="ARBA00005417"/>
    </source>
</evidence>
<keyword evidence="2" id="KW-0813">Transport</keyword>
<comment type="similarity">
    <text evidence="1">Belongs to the ABC transporter superfamily.</text>
</comment>
<dbReference type="PROSITE" id="PS00211">
    <property type="entry name" value="ABC_TRANSPORTER_1"/>
    <property type="match status" value="1"/>
</dbReference>
<dbReference type="SUPFAM" id="SSF52540">
    <property type="entry name" value="P-loop containing nucleoside triphosphate hydrolases"/>
    <property type="match status" value="1"/>
</dbReference>
<keyword evidence="6" id="KW-0764">Sulfate transport</keyword>